<accession>A0AA39MXV7</accession>
<reference evidence="2" key="1">
    <citation type="submission" date="2023-06" db="EMBL/GenBank/DDBJ databases">
        <authorList>
            <consortium name="Lawrence Berkeley National Laboratory"/>
            <person name="Ahrendt S."/>
            <person name="Sahu N."/>
            <person name="Indic B."/>
            <person name="Wong-Bajracharya J."/>
            <person name="Merenyi Z."/>
            <person name="Ke H.-M."/>
            <person name="Monk M."/>
            <person name="Kocsube S."/>
            <person name="Drula E."/>
            <person name="Lipzen A."/>
            <person name="Balint B."/>
            <person name="Henrissat B."/>
            <person name="Andreopoulos B."/>
            <person name="Martin F.M."/>
            <person name="Harder C.B."/>
            <person name="Rigling D."/>
            <person name="Ford K.L."/>
            <person name="Foster G.D."/>
            <person name="Pangilinan J."/>
            <person name="Papanicolaou A."/>
            <person name="Barry K."/>
            <person name="LaButti K."/>
            <person name="Viragh M."/>
            <person name="Koriabine M."/>
            <person name="Yan M."/>
            <person name="Riley R."/>
            <person name="Champramary S."/>
            <person name="Plett K.L."/>
            <person name="Tsai I.J."/>
            <person name="Slot J."/>
            <person name="Sipos G."/>
            <person name="Plett J."/>
            <person name="Nagy L.G."/>
            <person name="Grigoriev I.V."/>
        </authorList>
    </citation>
    <scope>NUCLEOTIDE SEQUENCE</scope>
    <source>
        <strain evidence="2">FPL87.14</strain>
    </source>
</reference>
<evidence type="ECO:0000256" key="1">
    <source>
        <dbReference type="SAM" id="MobiDB-lite"/>
    </source>
</evidence>
<proteinExistence type="predicted"/>
<comment type="caution">
    <text evidence="2">The sequence shown here is derived from an EMBL/GenBank/DDBJ whole genome shotgun (WGS) entry which is preliminary data.</text>
</comment>
<protein>
    <submittedName>
        <fullName evidence="2">Uncharacterized protein</fullName>
    </submittedName>
</protein>
<dbReference type="EMBL" id="JAUEPT010000006">
    <property type="protein sequence ID" value="KAK0450662.1"/>
    <property type="molecule type" value="Genomic_DNA"/>
</dbReference>
<feature type="region of interest" description="Disordered" evidence="1">
    <location>
        <begin position="176"/>
        <end position="214"/>
    </location>
</feature>
<dbReference type="AlphaFoldDB" id="A0AA39MXV7"/>
<gene>
    <name evidence="2" type="ORF">EV421DRAFT_1164317</name>
</gene>
<evidence type="ECO:0000313" key="2">
    <source>
        <dbReference type="EMBL" id="KAK0450662.1"/>
    </source>
</evidence>
<sequence length="388" mass="42853">MVKKEVGGATGCDAIYRSRVMHVLYATYTVTNTQTATLTFSSSSSATSNSLSPYFWNPASMSPSFRITRRRSSTNRLCKTQQADLALLEGISKYRTLSFRKGDTSRRASLARCRLLRAYTVKHNLQPRRIRDLVSVVAYYDDAYFPVTSSESPISPITAVTFPWKHFTLGASSERNHMKKAPNSTSSPPSSPPSSPTRITAASMSRRRLASNRPALRSRPSFMAVCEPVLYTAASPAVPSSFIDSSHCSTPVTPDQQVLSMPFYPPSPLRTRAQPENPKKFSSLWTCSPTSSPASVSRSVRRRICGDAPIESLTECISLLSTQEHFNILPRRLSYSRTTGIATLSRPLRALPFHNTQNLQSPVLIRSSNTLESPRCFPFVGAAASRCH</sequence>
<dbReference type="Proteomes" id="UP001175226">
    <property type="component" value="Unassembled WGS sequence"/>
</dbReference>
<name>A0AA39MXV7_9AGAR</name>
<evidence type="ECO:0000313" key="3">
    <source>
        <dbReference type="Proteomes" id="UP001175226"/>
    </source>
</evidence>
<organism evidence="2 3">
    <name type="scientific">Armillaria borealis</name>
    <dbReference type="NCBI Taxonomy" id="47425"/>
    <lineage>
        <taxon>Eukaryota</taxon>
        <taxon>Fungi</taxon>
        <taxon>Dikarya</taxon>
        <taxon>Basidiomycota</taxon>
        <taxon>Agaricomycotina</taxon>
        <taxon>Agaricomycetes</taxon>
        <taxon>Agaricomycetidae</taxon>
        <taxon>Agaricales</taxon>
        <taxon>Marasmiineae</taxon>
        <taxon>Physalacriaceae</taxon>
        <taxon>Armillaria</taxon>
    </lineage>
</organism>
<keyword evidence="3" id="KW-1185">Reference proteome</keyword>